<gene>
    <name evidence="2" type="ORF">PVP01_0002800</name>
</gene>
<feature type="signal peptide" evidence="1">
    <location>
        <begin position="1"/>
        <end position="19"/>
    </location>
</feature>
<dbReference type="VEuPathDB" id="PlasmoDB:PVP01_0002800"/>
<evidence type="ECO:0000313" key="2">
    <source>
        <dbReference type="EMBL" id="VUZ99565.1"/>
    </source>
</evidence>
<name>A0A565A4X3_PLAVI</name>
<sequence>MQKLLCSLMILTILQHLNYDLKLPKYTPLGPWIRRFGGGGTNSMNAMDTFSSYTEETSNMLSDESANYISYQPM</sequence>
<reference evidence="2" key="1">
    <citation type="submission" date="2016-07" db="EMBL/GenBank/DDBJ databases">
        <authorList>
            <consortium name="Pathogen Informatics"/>
        </authorList>
    </citation>
    <scope>NUCLEOTIDE SEQUENCE</scope>
</reference>
<protein>
    <submittedName>
        <fullName evidence="2">VIR protein</fullName>
    </submittedName>
</protein>
<keyword evidence="1" id="KW-0732">Signal</keyword>
<dbReference type="Proteomes" id="UP000220605">
    <property type="component" value="Unassembled WGS sequence"/>
</dbReference>
<organism evidence="2">
    <name type="scientific">Plasmodium vivax</name>
    <name type="common">malaria parasite P. vivax</name>
    <dbReference type="NCBI Taxonomy" id="5855"/>
    <lineage>
        <taxon>Eukaryota</taxon>
        <taxon>Sar</taxon>
        <taxon>Alveolata</taxon>
        <taxon>Apicomplexa</taxon>
        <taxon>Aconoidasida</taxon>
        <taxon>Haemosporida</taxon>
        <taxon>Plasmodiidae</taxon>
        <taxon>Plasmodium</taxon>
        <taxon>Plasmodium (Plasmodium)</taxon>
    </lineage>
</organism>
<dbReference type="AlphaFoldDB" id="A0A565A4X3"/>
<accession>A0A565A4X3</accession>
<proteinExistence type="predicted"/>
<feature type="chain" id="PRO_5022177076" evidence="1">
    <location>
        <begin position="20"/>
        <end position="74"/>
    </location>
</feature>
<evidence type="ECO:0000256" key="1">
    <source>
        <dbReference type="SAM" id="SignalP"/>
    </source>
</evidence>
<dbReference type="EMBL" id="FLZR02000006">
    <property type="protein sequence ID" value="VUZ99565.1"/>
    <property type="molecule type" value="Genomic_DNA"/>
</dbReference>